<evidence type="ECO:0000313" key="2">
    <source>
        <dbReference type="Proteomes" id="UP001270362"/>
    </source>
</evidence>
<organism evidence="1 2">
    <name type="scientific">Podospora appendiculata</name>
    <dbReference type="NCBI Taxonomy" id="314037"/>
    <lineage>
        <taxon>Eukaryota</taxon>
        <taxon>Fungi</taxon>
        <taxon>Dikarya</taxon>
        <taxon>Ascomycota</taxon>
        <taxon>Pezizomycotina</taxon>
        <taxon>Sordariomycetes</taxon>
        <taxon>Sordariomycetidae</taxon>
        <taxon>Sordariales</taxon>
        <taxon>Podosporaceae</taxon>
        <taxon>Podospora</taxon>
    </lineage>
</organism>
<dbReference type="EMBL" id="JAULSO010000006">
    <property type="protein sequence ID" value="KAK3681610.1"/>
    <property type="molecule type" value="Genomic_DNA"/>
</dbReference>
<gene>
    <name evidence="1" type="ORF">B0T22DRAFT_299160</name>
</gene>
<reference evidence="1" key="2">
    <citation type="submission" date="2023-06" db="EMBL/GenBank/DDBJ databases">
        <authorList>
            <consortium name="Lawrence Berkeley National Laboratory"/>
            <person name="Haridas S."/>
            <person name="Hensen N."/>
            <person name="Bonometti L."/>
            <person name="Westerberg I."/>
            <person name="Brannstrom I.O."/>
            <person name="Guillou S."/>
            <person name="Cros-Aarteil S."/>
            <person name="Calhoun S."/>
            <person name="Kuo A."/>
            <person name="Mondo S."/>
            <person name="Pangilinan J."/>
            <person name="Riley R."/>
            <person name="Labutti K."/>
            <person name="Andreopoulos B."/>
            <person name="Lipzen A."/>
            <person name="Chen C."/>
            <person name="Yanf M."/>
            <person name="Daum C."/>
            <person name="Ng V."/>
            <person name="Clum A."/>
            <person name="Steindorff A."/>
            <person name="Ohm R."/>
            <person name="Martin F."/>
            <person name="Silar P."/>
            <person name="Natvig D."/>
            <person name="Lalanne C."/>
            <person name="Gautier V."/>
            <person name="Ament-Velasquez S.L."/>
            <person name="Kruys A."/>
            <person name="Hutchinson M.I."/>
            <person name="Powell A.J."/>
            <person name="Barry K."/>
            <person name="Miller A.N."/>
            <person name="Grigoriev I.V."/>
            <person name="Debuchy R."/>
            <person name="Gladieux P."/>
            <person name="Thoren M.H."/>
            <person name="Johannesson H."/>
        </authorList>
    </citation>
    <scope>NUCLEOTIDE SEQUENCE</scope>
    <source>
        <strain evidence="1">CBS 314.62</strain>
    </source>
</reference>
<dbReference type="Proteomes" id="UP001270362">
    <property type="component" value="Unassembled WGS sequence"/>
</dbReference>
<comment type="caution">
    <text evidence="1">The sequence shown here is derived from an EMBL/GenBank/DDBJ whole genome shotgun (WGS) entry which is preliminary data.</text>
</comment>
<reference evidence="1" key="1">
    <citation type="journal article" date="2023" name="Mol. Phylogenet. Evol.">
        <title>Genome-scale phylogeny and comparative genomics of the fungal order Sordariales.</title>
        <authorList>
            <person name="Hensen N."/>
            <person name="Bonometti L."/>
            <person name="Westerberg I."/>
            <person name="Brannstrom I.O."/>
            <person name="Guillou S."/>
            <person name="Cros-Aarteil S."/>
            <person name="Calhoun S."/>
            <person name="Haridas S."/>
            <person name="Kuo A."/>
            <person name="Mondo S."/>
            <person name="Pangilinan J."/>
            <person name="Riley R."/>
            <person name="LaButti K."/>
            <person name="Andreopoulos B."/>
            <person name="Lipzen A."/>
            <person name="Chen C."/>
            <person name="Yan M."/>
            <person name="Daum C."/>
            <person name="Ng V."/>
            <person name="Clum A."/>
            <person name="Steindorff A."/>
            <person name="Ohm R.A."/>
            <person name="Martin F."/>
            <person name="Silar P."/>
            <person name="Natvig D.O."/>
            <person name="Lalanne C."/>
            <person name="Gautier V."/>
            <person name="Ament-Velasquez S.L."/>
            <person name="Kruys A."/>
            <person name="Hutchinson M.I."/>
            <person name="Powell A.J."/>
            <person name="Barry K."/>
            <person name="Miller A.N."/>
            <person name="Grigoriev I.V."/>
            <person name="Debuchy R."/>
            <person name="Gladieux P."/>
            <person name="Hiltunen Thoren M."/>
            <person name="Johannesson H."/>
        </authorList>
    </citation>
    <scope>NUCLEOTIDE SEQUENCE</scope>
    <source>
        <strain evidence="1">CBS 314.62</strain>
    </source>
</reference>
<sequence>MANRIFECVRLVEDGLPDEFSNVDPTIISESAERVVNGWPVSLWAQHTGTGSKIVNLRLPRILAFLKRHAQNGVGPAAVFDGVRYKFVHKDKSATTSEASSL</sequence>
<keyword evidence="2" id="KW-1185">Reference proteome</keyword>
<proteinExistence type="predicted"/>
<name>A0AAE1C7K0_9PEZI</name>
<evidence type="ECO:0000313" key="1">
    <source>
        <dbReference type="EMBL" id="KAK3681610.1"/>
    </source>
</evidence>
<protein>
    <submittedName>
        <fullName evidence="1">Uncharacterized protein</fullName>
    </submittedName>
</protein>
<dbReference type="AlphaFoldDB" id="A0AAE1C7K0"/>
<accession>A0AAE1C7K0</accession>